<organism evidence="15 16">
    <name type="scientific">Calocera cornea HHB12733</name>
    <dbReference type="NCBI Taxonomy" id="1353952"/>
    <lineage>
        <taxon>Eukaryota</taxon>
        <taxon>Fungi</taxon>
        <taxon>Dikarya</taxon>
        <taxon>Basidiomycota</taxon>
        <taxon>Agaricomycotina</taxon>
        <taxon>Dacrymycetes</taxon>
        <taxon>Dacrymycetales</taxon>
        <taxon>Dacrymycetaceae</taxon>
        <taxon>Calocera</taxon>
    </lineage>
</organism>
<evidence type="ECO:0000313" key="15">
    <source>
        <dbReference type="EMBL" id="KZT57146.1"/>
    </source>
</evidence>
<feature type="transmembrane region" description="Helical" evidence="14">
    <location>
        <begin position="25"/>
        <end position="51"/>
    </location>
</feature>
<accession>A0A165FSF4</accession>
<name>A0A165FSF4_9BASI</name>
<evidence type="ECO:0000256" key="4">
    <source>
        <dbReference type="ARBA" id="ARBA00015561"/>
    </source>
</evidence>
<evidence type="ECO:0000256" key="13">
    <source>
        <dbReference type="ARBA" id="ARBA00093457"/>
    </source>
</evidence>
<feature type="transmembrane region" description="Helical" evidence="14">
    <location>
        <begin position="387"/>
        <end position="406"/>
    </location>
</feature>
<comment type="function">
    <text evidence="11 14">Dol-P-Man:Man(5)GlcNAc(2)-PP-Dol alpha-1,3-mannosyltransferase that operates in the biosynthetic pathway of dolichol-linked oligosaccharides, the glycan precursors employed in protein asparagine (N)-glycosylation. The assembly of dolichol-linked oligosaccharides begins on the cytosolic side of the endoplasmic reticulum membrane and finishes in its lumen. The sequential addition of sugars to dolichol pyrophosphate produces dolichol-linked oligosaccharides containing fourteen sugars, including two GlcNAcs, nine mannoses and three glucoses. Once assembled, the oligosaccharide is transferred from the lipid to nascent proteins by oligosaccharyltransferases. In the lumen of the endoplasmic reticulum, adds the first dolichyl beta-D-mannosyl phosphate derived mannose in an alpha-1,3 linkage to Man(5)GlcNAc(2)-PP-dolichol to produce Man(6)GlcNAc(2)-PP-dolichol.</text>
</comment>
<evidence type="ECO:0000256" key="12">
    <source>
        <dbReference type="ARBA" id="ARBA00049506"/>
    </source>
</evidence>
<evidence type="ECO:0000256" key="10">
    <source>
        <dbReference type="ARBA" id="ARBA00023136"/>
    </source>
</evidence>
<dbReference type="PANTHER" id="PTHR12646:SF0">
    <property type="entry name" value="DOL-P-MAN:MAN(5)GLCNAC(2)-PP-DOL ALPHA-1,3-MANNOSYLTRANSFERASE"/>
    <property type="match status" value="1"/>
</dbReference>
<keyword evidence="7 14" id="KW-0812">Transmembrane</keyword>
<keyword evidence="8 14" id="KW-0256">Endoplasmic reticulum</keyword>
<dbReference type="GO" id="GO:0005789">
    <property type="term" value="C:endoplasmic reticulum membrane"/>
    <property type="evidence" value="ECO:0007669"/>
    <property type="project" value="UniProtKB-SubCell"/>
</dbReference>
<dbReference type="InterPro" id="IPR007873">
    <property type="entry name" value="Glycosyltransferase_ALG3"/>
</dbReference>
<proteinExistence type="inferred from homology"/>
<protein>
    <recommendedName>
        <fullName evidence="4 14">Dol-P-Man:Man(5)GlcNAc(2)-PP-Dol alpha-1,3-mannosyltransferase</fullName>
        <ecNumber evidence="3 14">2.4.1.258</ecNumber>
    </recommendedName>
    <alternativeName>
        <fullName evidence="14">Dol-P-Man-dependent alpha(1-3)-mannosyltransferase</fullName>
    </alternativeName>
</protein>
<dbReference type="FunCoup" id="A0A165FSF4">
    <property type="interactions" value="440"/>
</dbReference>
<evidence type="ECO:0000256" key="8">
    <source>
        <dbReference type="ARBA" id="ARBA00022824"/>
    </source>
</evidence>
<evidence type="ECO:0000256" key="11">
    <source>
        <dbReference type="ARBA" id="ARBA00044743"/>
    </source>
</evidence>
<dbReference type="STRING" id="1353952.A0A165FSF4"/>
<evidence type="ECO:0000256" key="5">
    <source>
        <dbReference type="ARBA" id="ARBA00022676"/>
    </source>
</evidence>
<comment type="similarity">
    <text evidence="13">Belongs to the glycosyltransferase ALG3 family.</text>
</comment>
<dbReference type="OrthoDB" id="20028at2759"/>
<evidence type="ECO:0000256" key="6">
    <source>
        <dbReference type="ARBA" id="ARBA00022679"/>
    </source>
</evidence>
<dbReference type="Pfam" id="PF05208">
    <property type="entry name" value="ALG3"/>
    <property type="match status" value="1"/>
</dbReference>
<keyword evidence="10 14" id="KW-0472">Membrane</keyword>
<evidence type="ECO:0000256" key="2">
    <source>
        <dbReference type="ARBA" id="ARBA00004922"/>
    </source>
</evidence>
<evidence type="ECO:0000256" key="7">
    <source>
        <dbReference type="ARBA" id="ARBA00022692"/>
    </source>
</evidence>
<comment type="catalytic activity">
    <reaction evidence="12 14">
        <text>an alpha-D-Man-(1-&gt;2)-alpha-D-Man-(1-&gt;2)-alpha-D-Man-(1-&gt;3)-[alpha-D-Man-(1-&gt;6)]-beta-D-Man-(1-&gt;4)-beta-D-GlcNAc-(1-&gt;4)-alpha-D-GlcNAc-diphospho-di-trans,poly-cis-dolichol + a di-trans,poly-cis-dolichyl beta-D-mannosyl phosphate = an alpha-D-Man-(1-&gt;2)-alpha-D-Man-(1-&gt;2)-alpha-D-Man-(1-&gt;3)-[alpha-D-Man-(1-&gt;3)-alpha-D-Man-(1-&gt;6)]-beta-D-Man-(1-&gt;4)-beta-D-GlcNAc-(1-&gt;4)-alpha-D-GlcNAc-diphospho-di-trans,poly-cis-dolichol + a di-trans,poly-cis-dolichyl phosphate + H(+)</text>
        <dbReference type="Rhea" id="RHEA:29527"/>
        <dbReference type="Rhea" id="RHEA-COMP:19498"/>
        <dbReference type="Rhea" id="RHEA-COMP:19501"/>
        <dbReference type="Rhea" id="RHEA-COMP:19516"/>
        <dbReference type="Rhea" id="RHEA-COMP:19517"/>
        <dbReference type="ChEBI" id="CHEBI:15378"/>
        <dbReference type="ChEBI" id="CHEBI:57683"/>
        <dbReference type="ChEBI" id="CHEBI:58211"/>
        <dbReference type="ChEBI" id="CHEBI:132515"/>
        <dbReference type="ChEBI" id="CHEBI:132516"/>
        <dbReference type="EC" id="2.4.1.258"/>
    </reaction>
    <physiologicalReaction direction="left-to-right" evidence="12 14">
        <dbReference type="Rhea" id="RHEA:29528"/>
    </physiologicalReaction>
</comment>
<dbReference type="Proteomes" id="UP000076842">
    <property type="component" value="Unassembled WGS sequence"/>
</dbReference>
<dbReference type="AlphaFoldDB" id="A0A165FSF4"/>
<keyword evidence="5 14" id="KW-0328">Glycosyltransferase</keyword>
<keyword evidence="16" id="KW-1185">Reference proteome</keyword>
<keyword evidence="9 14" id="KW-1133">Transmembrane helix</keyword>
<sequence length="433" mass="48307">MSARPPLNLGQPVQALTTFLTHPAYFWHVAALVLAGDAVLTQLIIWFVPYTEIDFSTYMEQVAVYDKGERDYALLTGSTGPVVYPAGHIYIHSLLSYLTSGGEDRFLLQEIYAALYFACQLLAVLIYRTAGGVPNYVLLLLAGSKRLHSIYVLRLFNDCWTTLGMMASVLAFAKRDYTIGSALFSMALLVKMNAILYFPAILLLLFQSMGIVDTLLQCLTLILPIQLLPALPFLLYNPISYLSSAFDLSRAFLYKWTVNWRFVDEETFLSGRFSQLLLTAHAGMLGVFLLEKWTKKDGGLGELLGRGLKKWTKGTQVVKPTADYIVTVMFTTNLIGVAYARSLHYQFYAWYALQIPFLLWRTPYPVPIKLAIWAGIEYAWNVYPSTMLSSAVLLVGHTLLLGGVFFGDANGKAELKPPSAKNAQVKAPAQKVE</sequence>
<feature type="transmembrane region" description="Helical" evidence="14">
    <location>
        <begin position="151"/>
        <end position="173"/>
    </location>
</feature>
<evidence type="ECO:0000256" key="1">
    <source>
        <dbReference type="ARBA" id="ARBA00004477"/>
    </source>
</evidence>
<dbReference type="EC" id="2.4.1.258" evidence="3 14"/>
<dbReference type="PANTHER" id="PTHR12646">
    <property type="entry name" value="NOT56 - RELATED"/>
    <property type="match status" value="1"/>
</dbReference>
<feature type="transmembrane region" description="Helical" evidence="14">
    <location>
        <begin position="321"/>
        <end position="340"/>
    </location>
</feature>
<evidence type="ECO:0000313" key="16">
    <source>
        <dbReference type="Proteomes" id="UP000076842"/>
    </source>
</evidence>
<comment type="pathway">
    <text evidence="2 14">Protein modification; protein glycosylation.</text>
</comment>
<dbReference type="UniPathway" id="UPA00378"/>
<keyword evidence="6 14" id="KW-0808">Transferase</keyword>
<dbReference type="InParanoid" id="A0A165FSF4"/>
<feature type="transmembrane region" description="Helical" evidence="14">
    <location>
        <begin position="218"/>
        <end position="239"/>
    </location>
</feature>
<feature type="transmembrane region" description="Helical" evidence="14">
    <location>
        <begin position="179"/>
        <end position="206"/>
    </location>
</feature>
<feature type="transmembrane region" description="Helical" evidence="14">
    <location>
        <begin position="111"/>
        <end position="130"/>
    </location>
</feature>
<reference evidence="15 16" key="1">
    <citation type="journal article" date="2016" name="Mol. Biol. Evol.">
        <title>Comparative Genomics of Early-Diverging Mushroom-Forming Fungi Provides Insights into the Origins of Lignocellulose Decay Capabilities.</title>
        <authorList>
            <person name="Nagy L.G."/>
            <person name="Riley R."/>
            <person name="Tritt A."/>
            <person name="Adam C."/>
            <person name="Daum C."/>
            <person name="Floudas D."/>
            <person name="Sun H."/>
            <person name="Yadav J.S."/>
            <person name="Pangilinan J."/>
            <person name="Larsson K.H."/>
            <person name="Matsuura K."/>
            <person name="Barry K."/>
            <person name="Labutti K."/>
            <person name="Kuo R."/>
            <person name="Ohm R.A."/>
            <person name="Bhattacharya S.S."/>
            <person name="Shirouzu T."/>
            <person name="Yoshinaga Y."/>
            <person name="Martin F.M."/>
            <person name="Grigoriev I.V."/>
            <person name="Hibbett D.S."/>
        </authorList>
    </citation>
    <scope>NUCLEOTIDE SEQUENCE [LARGE SCALE GENOMIC DNA]</scope>
    <source>
        <strain evidence="15 16">HHB12733</strain>
    </source>
</reference>
<evidence type="ECO:0000256" key="3">
    <source>
        <dbReference type="ARBA" id="ARBA00011964"/>
    </source>
</evidence>
<evidence type="ECO:0000256" key="14">
    <source>
        <dbReference type="RuleBase" id="RU364047"/>
    </source>
</evidence>
<comment type="subcellular location">
    <subcellularLocation>
        <location evidence="1 14">Endoplasmic reticulum membrane</location>
        <topology evidence="1 14">Multi-pass membrane protein</topology>
    </subcellularLocation>
</comment>
<feature type="transmembrane region" description="Helical" evidence="14">
    <location>
        <begin position="273"/>
        <end position="290"/>
    </location>
</feature>
<gene>
    <name evidence="15" type="ORF">CALCODRAFT_550527</name>
</gene>
<dbReference type="EMBL" id="KV423967">
    <property type="protein sequence ID" value="KZT57146.1"/>
    <property type="molecule type" value="Genomic_DNA"/>
</dbReference>
<dbReference type="GO" id="GO:0052925">
    <property type="term" value="F:dol-P-Man:Man(5)GlcNAc(2)-PP-Dol alpha-1,3-mannosyltransferase activity"/>
    <property type="evidence" value="ECO:0007669"/>
    <property type="project" value="UniProtKB-EC"/>
</dbReference>
<evidence type="ECO:0000256" key="9">
    <source>
        <dbReference type="ARBA" id="ARBA00022989"/>
    </source>
</evidence>